<dbReference type="RefSeq" id="WP_308453281.1">
    <property type="nucleotide sequence ID" value="NZ_JAJEQR010000014.1"/>
</dbReference>
<dbReference type="SMART" id="SM00382">
    <property type="entry name" value="AAA"/>
    <property type="match status" value="1"/>
</dbReference>
<evidence type="ECO:0000313" key="5">
    <source>
        <dbReference type="EMBL" id="MCC2230646.1"/>
    </source>
</evidence>
<dbReference type="InterPro" id="IPR051782">
    <property type="entry name" value="ABC_Transporter_VariousFunc"/>
</dbReference>
<dbReference type="PANTHER" id="PTHR42939:SF1">
    <property type="entry name" value="ABC TRANSPORTER ATP-BINDING PROTEIN ALBC-RELATED"/>
    <property type="match status" value="1"/>
</dbReference>
<dbReference type="EMBL" id="JAJEQR010000014">
    <property type="protein sequence ID" value="MCC2230646.1"/>
    <property type="molecule type" value="Genomic_DNA"/>
</dbReference>
<keyword evidence="6" id="KW-1185">Reference proteome</keyword>
<protein>
    <submittedName>
        <fullName evidence="5">ABC transporter ATP-binding protein</fullName>
    </submittedName>
</protein>
<sequence length="309" mass="34602">MIKVNQVSKHFEDYEALKEISCTIPPGCIYGMVGSNGAGKSTFLRLLSGVYQADGGEILFDGEPVWENPGVKQYITLVPDELYFMGGASLERMAALYATFYPNFSRERYEYLTETFGLNPKKSTNTFSKGMKRQAAILLALSAHPKYLFLDETFDGLDPVMRHLVKSLICEDVLERQSTAIITSHSLRELEDTCDQLALLHKGGLVLESDIQNLRTTQFKVQVAFHETYTEKKFAELPVLHYSKRGSVASLIVRGDRDEIAAKIAAMNPVLMDILPLSLEEIFTYEMEALGYVFDPSGYGFAEGEGEKK</sequence>
<keyword evidence="2" id="KW-0547">Nucleotide-binding</keyword>
<dbReference type="Gene3D" id="3.40.50.300">
    <property type="entry name" value="P-loop containing nucleotide triphosphate hydrolases"/>
    <property type="match status" value="1"/>
</dbReference>
<dbReference type="AlphaFoldDB" id="A0AAE3E8W8"/>
<dbReference type="GO" id="GO:0005524">
    <property type="term" value="F:ATP binding"/>
    <property type="evidence" value="ECO:0007669"/>
    <property type="project" value="UniProtKB-KW"/>
</dbReference>
<dbReference type="InterPro" id="IPR027417">
    <property type="entry name" value="P-loop_NTPase"/>
</dbReference>
<evidence type="ECO:0000256" key="1">
    <source>
        <dbReference type="ARBA" id="ARBA00022448"/>
    </source>
</evidence>
<feature type="domain" description="ABC transporter" evidence="4">
    <location>
        <begin position="2"/>
        <end position="227"/>
    </location>
</feature>
<dbReference type="SUPFAM" id="SSF52540">
    <property type="entry name" value="P-loop containing nucleoside triphosphate hydrolases"/>
    <property type="match status" value="1"/>
</dbReference>
<proteinExistence type="predicted"/>
<gene>
    <name evidence="5" type="ORF">LKD81_06480</name>
</gene>
<comment type="caution">
    <text evidence="5">The sequence shown here is derived from an EMBL/GenBank/DDBJ whole genome shotgun (WGS) entry which is preliminary data.</text>
</comment>
<evidence type="ECO:0000256" key="2">
    <source>
        <dbReference type="ARBA" id="ARBA00022741"/>
    </source>
</evidence>
<reference evidence="5" key="1">
    <citation type="submission" date="2021-10" db="EMBL/GenBank/DDBJ databases">
        <title>Anaerobic single-cell dispensing facilitates the cultivation of human gut bacteria.</title>
        <authorList>
            <person name="Afrizal A."/>
        </authorList>
    </citation>
    <scope>NUCLEOTIDE SEQUENCE</scope>
    <source>
        <strain evidence="5">CLA-AA-H215</strain>
    </source>
</reference>
<dbReference type="CDD" id="cd03230">
    <property type="entry name" value="ABC_DR_subfamily_A"/>
    <property type="match status" value="1"/>
</dbReference>
<evidence type="ECO:0000256" key="3">
    <source>
        <dbReference type="ARBA" id="ARBA00022840"/>
    </source>
</evidence>
<dbReference type="Proteomes" id="UP001198182">
    <property type="component" value="Unassembled WGS sequence"/>
</dbReference>
<evidence type="ECO:0000313" key="6">
    <source>
        <dbReference type="Proteomes" id="UP001198182"/>
    </source>
</evidence>
<keyword evidence="1" id="KW-0813">Transport</keyword>
<name>A0AAE3E8W8_9FIRM</name>
<dbReference type="GO" id="GO:0016887">
    <property type="term" value="F:ATP hydrolysis activity"/>
    <property type="evidence" value="ECO:0007669"/>
    <property type="project" value="InterPro"/>
</dbReference>
<dbReference type="Pfam" id="PF00005">
    <property type="entry name" value="ABC_tran"/>
    <property type="match status" value="1"/>
</dbReference>
<dbReference type="InterPro" id="IPR003439">
    <property type="entry name" value="ABC_transporter-like_ATP-bd"/>
</dbReference>
<dbReference type="PROSITE" id="PS50893">
    <property type="entry name" value="ABC_TRANSPORTER_2"/>
    <property type="match status" value="1"/>
</dbReference>
<evidence type="ECO:0000259" key="4">
    <source>
        <dbReference type="PROSITE" id="PS50893"/>
    </source>
</evidence>
<accession>A0AAE3E8W8</accession>
<organism evidence="5 6">
    <name type="scientific">Hominifimenecus microfluidus</name>
    <dbReference type="NCBI Taxonomy" id="2885348"/>
    <lineage>
        <taxon>Bacteria</taxon>
        <taxon>Bacillati</taxon>
        <taxon>Bacillota</taxon>
        <taxon>Clostridia</taxon>
        <taxon>Lachnospirales</taxon>
        <taxon>Lachnospiraceae</taxon>
        <taxon>Hominifimenecus</taxon>
    </lineage>
</organism>
<dbReference type="PANTHER" id="PTHR42939">
    <property type="entry name" value="ABC TRANSPORTER ATP-BINDING PROTEIN ALBC-RELATED"/>
    <property type="match status" value="1"/>
</dbReference>
<keyword evidence="3 5" id="KW-0067">ATP-binding</keyword>
<dbReference type="InterPro" id="IPR003593">
    <property type="entry name" value="AAA+_ATPase"/>
</dbReference>